<dbReference type="SUPFAM" id="SSF48008">
    <property type="entry name" value="GntR ligand-binding domain-like"/>
    <property type="match status" value="1"/>
</dbReference>
<dbReference type="PANTHER" id="PTHR43537:SF5">
    <property type="entry name" value="UXU OPERON TRANSCRIPTIONAL REGULATOR"/>
    <property type="match status" value="1"/>
</dbReference>
<dbReference type="InterPro" id="IPR011711">
    <property type="entry name" value="GntR_C"/>
</dbReference>
<gene>
    <name evidence="5" type="ORF">B2J69_00935</name>
</gene>
<name>A0A1V9DQN2_9GAMM</name>
<dbReference type="RefSeq" id="WP_081134951.1">
    <property type="nucleotide sequence ID" value="NZ_MWUE01000003.1"/>
</dbReference>
<dbReference type="Pfam" id="PF07729">
    <property type="entry name" value="FCD"/>
    <property type="match status" value="1"/>
</dbReference>
<keyword evidence="3" id="KW-0804">Transcription</keyword>
<keyword evidence="1" id="KW-0805">Transcription regulation</keyword>
<accession>A0A1V9DQN2</accession>
<evidence type="ECO:0000256" key="3">
    <source>
        <dbReference type="ARBA" id="ARBA00023163"/>
    </source>
</evidence>
<reference evidence="5 6" key="1">
    <citation type="submission" date="2017-02" db="EMBL/GenBank/DDBJ databases">
        <title>Whole genome shotgun sequence of Pantoea agglomerans strain AS1 isolated from a cycad, Zamia floridana in Central Florida, USA.</title>
        <authorList>
            <person name="Lata P."/>
            <person name="Govindarajan S."/>
            <person name="Qi F."/>
            <person name="Li J.-L."/>
            <person name="Maurya S.K."/>
            <person name="Sahoo M.K."/>
        </authorList>
    </citation>
    <scope>NUCLEOTIDE SEQUENCE [LARGE SCALE GENOMIC DNA]</scope>
    <source>
        <strain evidence="5 6">AS1</strain>
    </source>
</reference>
<evidence type="ECO:0000313" key="5">
    <source>
        <dbReference type="EMBL" id="OQP36168.1"/>
    </source>
</evidence>
<dbReference type="CDD" id="cd07377">
    <property type="entry name" value="WHTH_GntR"/>
    <property type="match status" value="1"/>
</dbReference>
<dbReference type="SUPFAM" id="SSF46785">
    <property type="entry name" value="Winged helix' DNA-binding domain"/>
    <property type="match status" value="2"/>
</dbReference>
<dbReference type="PANTHER" id="PTHR43537">
    <property type="entry name" value="TRANSCRIPTIONAL REGULATOR, GNTR FAMILY"/>
    <property type="match status" value="1"/>
</dbReference>
<feature type="domain" description="HTH gntR-type" evidence="4">
    <location>
        <begin position="3"/>
        <end position="70"/>
    </location>
</feature>
<dbReference type="EMBL" id="MWUE01000003">
    <property type="protein sequence ID" value="OQP36168.1"/>
    <property type="molecule type" value="Genomic_DNA"/>
</dbReference>
<proteinExistence type="predicted"/>
<dbReference type="Gene3D" id="1.20.120.530">
    <property type="entry name" value="GntR ligand-binding domain-like"/>
    <property type="match status" value="1"/>
</dbReference>
<keyword evidence="6" id="KW-1185">Reference proteome</keyword>
<evidence type="ECO:0000256" key="1">
    <source>
        <dbReference type="ARBA" id="ARBA00023015"/>
    </source>
</evidence>
<dbReference type="Proteomes" id="UP000192769">
    <property type="component" value="Unassembled WGS sequence"/>
</dbReference>
<dbReference type="AlphaFoldDB" id="A0A1V9DQN2"/>
<sequence length="289" mass="32852">MPQTLSAQLVQSIIQYINNQSLVVGARLPERALAEHLRVSRSPVRTALAKMADKKLISRHPEGGYVVAEGALSCSPFTEPVKSSADEIYFKIANDRLNGELPEKVTENEMMRRYGITRSLLSDILLRIHHEGWIERLPGHGWMFAESMSSGGAYNESYRFRKIIEPAGILEPTFKLDRASILQCHEEQEWLCNGAIFSVTPAQIFDANTRLHEAIAACSGNMFILDSLRRLNRVRRLMEYTKAVDRDQALRRCKEHLILIGLLLENDREAASDYMRMHLSDASREKQAK</sequence>
<dbReference type="OrthoDB" id="7005926at2"/>
<comment type="caution">
    <text evidence="5">The sequence shown here is derived from an EMBL/GenBank/DDBJ whole genome shotgun (WGS) entry which is preliminary data.</text>
</comment>
<dbReference type="InterPro" id="IPR036388">
    <property type="entry name" value="WH-like_DNA-bd_sf"/>
</dbReference>
<evidence type="ECO:0000256" key="2">
    <source>
        <dbReference type="ARBA" id="ARBA00023125"/>
    </source>
</evidence>
<organism evidence="5 6">
    <name type="scientific">Pantoea latae</name>
    <dbReference type="NCBI Taxonomy" id="1964541"/>
    <lineage>
        <taxon>Bacteria</taxon>
        <taxon>Pseudomonadati</taxon>
        <taxon>Pseudomonadota</taxon>
        <taxon>Gammaproteobacteria</taxon>
        <taxon>Enterobacterales</taxon>
        <taxon>Erwiniaceae</taxon>
        <taxon>Pantoea</taxon>
    </lineage>
</organism>
<protein>
    <submittedName>
        <fullName evidence="5">GntR family transcriptional regulator</fullName>
    </submittedName>
</protein>
<dbReference type="InterPro" id="IPR000524">
    <property type="entry name" value="Tscrpt_reg_HTH_GntR"/>
</dbReference>
<dbReference type="Gene3D" id="1.10.10.10">
    <property type="entry name" value="Winged helix-like DNA-binding domain superfamily/Winged helix DNA-binding domain"/>
    <property type="match status" value="2"/>
</dbReference>
<dbReference type="SMART" id="SM00895">
    <property type="entry name" value="FCD"/>
    <property type="match status" value="1"/>
</dbReference>
<dbReference type="GO" id="GO:0003700">
    <property type="term" value="F:DNA-binding transcription factor activity"/>
    <property type="evidence" value="ECO:0007669"/>
    <property type="project" value="InterPro"/>
</dbReference>
<dbReference type="PROSITE" id="PS50949">
    <property type="entry name" value="HTH_GNTR"/>
    <property type="match status" value="1"/>
</dbReference>
<dbReference type="InterPro" id="IPR036390">
    <property type="entry name" value="WH_DNA-bd_sf"/>
</dbReference>
<dbReference type="SMART" id="SM00345">
    <property type="entry name" value="HTH_GNTR"/>
    <property type="match status" value="2"/>
</dbReference>
<evidence type="ECO:0000259" key="4">
    <source>
        <dbReference type="PROSITE" id="PS50949"/>
    </source>
</evidence>
<dbReference type="Pfam" id="PF00392">
    <property type="entry name" value="GntR"/>
    <property type="match status" value="1"/>
</dbReference>
<dbReference type="InterPro" id="IPR008920">
    <property type="entry name" value="TF_FadR/GntR_C"/>
</dbReference>
<keyword evidence="2" id="KW-0238">DNA-binding</keyword>
<dbReference type="GO" id="GO:0003677">
    <property type="term" value="F:DNA binding"/>
    <property type="evidence" value="ECO:0007669"/>
    <property type="project" value="UniProtKB-KW"/>
</dbReference>
<evidence type="ECO:0000313" key="6">
    <source>
        <dbReference type="Proteomes" id="UP000192769"/>
    </source>
</evidence>